<evidence type="ECO:0000313" key="2">
    <source>
        <dbReference type="Proteomes" id="UP000634136"/>
    </source>
</evidence>
<accession>A0A834XEY6</accession>
<dbReference type="AlphaFoldDB" id="A0A834XEY6"/>
<protein>
    <submittedName>
        <fullName evidence="1">18.0 kDa class I heat shock protein</fullName>
    </submittedName>
</protein>
<sequence length="139" mass="14998">MKSDDGGFWKIGKLFRKKKEKDRDCGRSVNGGGFDVFKIGLEHVGLGRLLPVDAGVGDGRGLRGEVGARAGDDGPRREGVGGDVFIIKRWMSDENGREGSGELWNAQLKVKVKAGDASRVPNCSKIGPYRAEKNVVIVD</sequence>
<name>A0A834XEY6_9FABA</name>
<reference evidence="1" key="1">
    <citation type="submission" date="2020-09" db="EMBL/GenBank/DDBJ databases">
        <title>Genome-Enabled Discovery of Anthraquinone Biosynthesis in Senna tora.</title>
        <authorList>
            <person name="Kang S.-H."/>
            <person name="Pandey R.P."/>
            <person name="Lee C.-M."/>
            <person name="Sim J.-S."/>
            <person name="Jeong J.-T."/>
            <person name="Choi B.-S."/>
            <person name="Jung M."/>
            <person name="Ginzburg D."/>
            <person name="Zhao K."/>
            <person name="Won S.Y."/>
            <person name="Oh T.-J."/>
            <person name="Yu Y."/>
            <person name="Kim N.-H."/>
            <person name="Lee O.R."/>
            <person name="Lee T.-H."/>
            <person name="Bashyal P."/>
            <person name="Kim T.-S."/>
            <person name="Lee W.-H."/>
            <person name="Kawkins C."/>
            <person name="Kim C.-K."/>
            <person name="Kim J.S."/>
            <person name="Ahn B.O."/>
            <person name="Rhee S.Y."/>
            <person name="Sohng J.K."/>
        </authorList>
    </citation>
    <scope>NUCLEOTIDE SEQUENCE</scope>
    <source>
        <tissue evidence="1">Leaf</tissue>
    </source>
</reference>
<gene>
    <name evidence="1" type="ORF">G2W53_000150</name>
</gene>
<organism evidence="1 2">
    <name type="scientific">Senna tora</name>
    <dbReference type="NCBI Taxonomy" id="362788"/>
    <lineage>
        <taxon>Eukaryota</taxon>
        <taxon>Viridiplantae</taxon>
        <taxon>Streptophyta</taxon>
        <taxon>Embryophyta</taxon>
        <taxon>Tracheophyta</taxon>
        <taxon>Spermatophyta</taxon>
        <taxon>Magnoliopsida</taxon>
        <taxon>eudicotyledons</taxon>
        <taxon>Gunneridae</taxon>
        <taxon>Pentapetalae</taxon>
        <taxon>rosids</taxon>
        <taxon>fabids</taxon>
        <taxon>Fabales</taxon>
        <taxon>Fabaceae</taxon>
        <taxon>Caesalpinioideae</taxon>
        <taxon>Cassia clade</taxon>
        <taxon>Senna</taxon>
    </lineage>
</organism>
<keyword evidence="1" id="KW-0346">Stress response</keyword>
<dbReference type="OrthoDB" id="1931940at2759"/>
<dbReference type="Proteomes" id="UP000634136">
    <property type="component" value="Unassembled WGS sequence"/>
</dbReference>
<keyword evidence="2" id="KW-1185">Reference proteome</keyword>
<evidence type="ECO:0000313" key="1">
    <source>
        <dbReference type="EMBL" id="KAF7843245.1"/>
    </source>
</evidence>
<proteinExistence type="predicted"/>
<comment type="caution">
    <text evidence="1">The sequence shown here is derived from an EMBL/GenBank/DDBJ whole genome shotgun (WGS) entry which is preliminary data.</text>
</comment>
<dbReference type="EMBL" id="JAAIUW010000001">
    <property type="protein sequence ID" value="KAF7843245.1"/>
    <property type="molecule type" value="Genomic_DNA"/>
</dbReference>